<organism evidence="5 6">
    <name type="scientific">Odoribacter splanchnicus</name>
    <dbReference type="NCBI Taxonomy" id="28118"/>
    <lineage>
        <taxon>Bacteria</taxon>
        <taxon>Pseudomonadati</taxon>
        <taxon>Bacteroidota</taxon>
        <taxon>Bacteroidia</taxon>
        <taxon>Bacteroidales</taxon>
        <taxon>Odoribacteraceae</taxon>
        <taxon>Odoribacter</taxon>
    </lineage>
</organism>
<evidence type="ECO:0000256" key="2">
    <source>
        <dbReference type="PIRSR" id="PIRSR000390-1"/>
    </source>
</evidence>
<dbReference type="InterPro" id="IPR015424">
    <property type="entry name" value="PyrdxlP-dep_Trfase"/>
</dbReference>
<dbReference type="Gene3D" id="3.90.1150.10">
    <property type="entry name" value="Aspartate Aminotransferase, domain 1"/>
    <property type="match status" value="1"/>
</dbReference>
<reference evidence="5" key="1">
    <citation type="submission" date="2023-01" db="EMBL/GenBank/DDBJ databases">
        <title>Human gut microbiome strain richness.</title>
        <authorList>
            <person name="Chen-Liaw A."/>
        </authorList>
    </citation>
    <scope>NUCLEOTIDE SEQUENCE</scope>
    <source>
        <strain evidence="5">RTP21484st1_B7_RTP21484_190118</strain>
    </source>
</reference>
<protein>
    <submittedName>
        <fullName evidence="5">Aminotransferase class V-fold PLP-dependent enzyme</fullName>
    </submittedName>
</protein>
<dbReference type="GO" id="GO:0008483">
    <property type="term" value="F:transaminase activity"/>
    <property type="evidence" value="ECO:0007669"/>
    <property type="project" value="UniProtKB-KW"/>
</dbReference>
<gene>
    <name evidence="5" type="ORF">PN645_08980</name>
</gene>
<dbReference type="PIRSF" id="PIRSF000390">
    <property type="entry name" value="PLP_StrS"/>
    <property type="match status" value="1"/>
</dbReference>
<evidence type="ECO:0000256" key="1">
    <source>
        <dbReference type="ARBA" id="ARBA00037999"/>
    </source>
</evidence>
<proteinExistence type="inferred from homology"/>
<accession>A0AAW6FGU1</accession>
<feature type="modified residue" description="N6-(pyridoxal phosphate)lysine" evidence="3">
    <location>
        <position position="183"/>
    </location>
</feature>
<name>A0AAW6FGU1_9BACT</name>
<dbReference type="InterPro" id="IPR000653">
    <property type="entry name" value="DegT/StrS_aminotransferase"/>
</dbReference>
<evidence type="ECO:0000313" key="6">
    <source>
        <dbReference type="Proteomes" id="UP001212263"/>
    </source>
</evidence>
<dbReference type="AlphaFoldDB" id="A0AAW6FGU1"/>
<evidence type="ECO:0000256" key="4">
    <source>
        <dbReference type="RuleBase" id="RU004508"/>
    </source>
</evidence>
<comment type="similarity">
    <text evidence="1 4">Belongs to the DegT/DnrJ/EryC1 family.</text>
</comment>
<keyword evidence="5" id="KW-0808">Transferase</keyword>
<dbReference type="PANTHER" id="PTHR30244:SF34">
    <property type="entry name" value="DTDP-4-AMINO-4,6-DIDEOXYGALACTOSE TRANSAMINASE"/>
    <property type="match status" value="1"/>
</dbReference>
<feature type="active site" description="Proton acceptor" evidence="2">
    <location>
        <position position="183"/>
    </location>
</feature>
<comment type="caution">
    <text evidence="5">The sequence shown here is derived from an EMBL/GenBank/DDBJ whole genome shotgun (WGS) entry which is preliminary data.</text>
</comment>
<evidence type="ECO:0000313" key="5">
    <source>
        <dbReference type="EMBL" id="MDB9223138.1"/>
    </source>
</evidence>
<sequence length="363" mass="41081">MMIPLVKPYIPEREVLMPELEKILYSGYIAEGEAVYQFEAQFSKFIGNPFSLAVHAGTDALHLALLLAGVKPGDEVISTAMTAEPTNTTIAMTGARVVWGDVNPRNGLLDPFSVRSLINERTKAIVVVHYAGMVCDMEEFNRIAHDFKIPVIEDAAHALGAKFNGQLIGSNSPYTLFSLQAIKHVTTVDGGFLCVGNQKDYEKARLKRWFGLDKTKSRLENDIQEVGFKYGMNNVTATIGLVQMRYLEEVLGRFISNGKYYDEHLKNISGVELVEYSKNTEASYWLYTMKVERREDFIKMMESEGITVSPLHHRNDTHSIFAASRRELPGLEEFYSRLIHIPCGWWVSGEERERIVSCIKRGW</sequence>
<dbReference type="InterPro" id="IPR015421">
    <property type="entry name" value="PyrdxlP-dep_Trfase_major"/>
</dbReference>
<dbReference type="GO" id="GO:0030170">
    <property type="term" value="F:pyridoxal phosphate binding"/>
    <property type="evidence" value="ECO:0007669"/>
    <property type="project" value="TreeGrafter"/>
</dbReference>
<dbReference type="Proteomes" id="UP001212263">
    <property type="component" value="Unassembled WGS sequence"/>
</dbReference>
<keyword evidence="3 4" id="KW-0663">Pyridoxal phosphate</keyword>
<dbReference type="Pfam" id="PF01041">
    <property type="entry name" value="DegT_DnrJ_EryC1"/>
    <property type="match status" value="1"/>
</dbReference>
<dbReference type="PANTHER" id="PTHR30244">
    <property type="entry name" value="TRANSAMINASE"/>
    <property type="match status" value="1"/>
</dbReference>
<dbReference type="InterPro" id="IPR015422">
    <property type="entry name" value="PyrdxlP-dep_Trfase_small"/>
</dbReference>
<keyword evidence="5" id="KW-0032">Aminotransferase</keyword>
<dbReference type="Gene3D" id="3.40.640.10">
    <property type="entry name" value="Type I PLP-dependent aspartate aminotransferase-like (Major domain)"/>
    <property type="match status" value="1"/>
</dbReference>
<dbReference type="SUPFAM" id="SSF53383">
    <property type="entry name" value="PLP-dependent transferases"/>
    <property type="match status" value="1"/>
</dbReference>
<evidence type="ECO:0000256" key="3">
    <source>
        <dbReference type="PIRSR" id="PIRSR000390-2"/>
    </source>
</evidence>
<dbReference type="EMBL" id="JAQMRD010000009">
    <property type="protein sequence ID" value="MDB9223138.1"/>
    <property type="molecule type" value="Genomic_DNA"/>
</dbReference>
<dbReference type="GO" id="GO:0000271">
    <property type="term" value="P:polysaccharide biosynthetic process"/>
    <property type="evidence" value="ECO:0007669"/>
    <property type="project" value="TreeGrafter"/>
</dbReference>
<dbReference type="RefSeq" id="WP_254887612.1">
    <property type="nucleotide sequence ID" value="NZ_JAHONW010000052.1"/>
</dbReference>